<dbReference type="RefSeq" id="WP_100164179.1">
    <property type="nucleotide sequence ID" value="NZ_PGTB01000131.1"/>
</dbReference>
<organism evidence="1 2">
    <name type="scientific">Pseudooceanicola lipolyticus</name>
    <dbReference type="NCBI Taxonomy" id="2029104"/>
    <lineage>
        <taxon>Bacteria</taxon>
        <taxon>Pseudomonadati</taxon>
        <taxon>Pseudomonadota</taxon>
        <taxon>Alphaproteobacteria</taxon>
        <taxon>Rhodobacterales</taxon>
        <taxon>Paracoccaceae</taxon>
        <taxon>Pseudooceanicola</taxon>
    </lineage>
</organism>
<dbReference type="Proteomes" id="UP000231553">
    <property type="component" value="Unassembled WGS sequence"/>
</dbReference>
<name>A0A2M8IWH2_9RHOB</name>
<evidence type="ECO:0000313" key="1">
    <source>
        <dbReference type="EMBL" id="PJE34889.1"/>
    </source>
</evidence>
<comment type="caution">
    <text evidence="1">The sequence shown here is derived from an EMBL/GenBank/DDBJ whole genome shotgun (WGS) entry which is preliminary data.</text>
</comment>
<sequence length="122" mass="13791">MPDAVIEVRRFEAPDQRLDMKERGGISIVQMADGTSGMHAIFEKGWRWEVDEKPLLGFPDACPMRHTGYCLSGQLVVRMLDTGRETRIGQGDFFEIPPGHDAYVDGEDRVELILFAPPEHPH</sequence>
<dbReference type="InterPro" id="IPR014710">
    <property type="entry name" value="RmlC-like_jellyroll"/>
</dbReference>
<proteinExistence type="predicted"/>
<gene>
    <name evidence="1" type="ORF">CVM52_19920</name>
</gene>
<reference evidence="1 2" key="1">
    <citation type="journal article" date="2018" name="Int. J. Syst. Evol. Microbiol.">
        <title>Pseudooceanicola lipolyticus sp. nov., a marine alphaproteobacterium, reclassification of Oceanicola flagellatus as Pseudooceanicola flagellatus comb. nov. and emended description of the genus Pseudooceanicola.</title>
        <authorList>
            <person name="Huang M.-M."/>
            <person name="Guo L.-L."/>
            <person name="Wu Y.-H."/>
            <person name="Lai Q.-L."/>
            <person name="Shao Z.-Z."/>
            <person name="Wang C.-S."/>
            <person name="Wu M."/>
            <person name="Xu X.-W."/>
        </authorList>
    </citation>
    <scope>NUCLEOTIDE SEQUENCE [LARGE SCALE GENOMIC DNA]</scope>
    <source>
        <strain evidence="1 2">157</strain>
    </source>
</reference>
<keyword evidence="2" id="KW-1185">Reference proteome</keyword>
<dbReference type="Gene3D" id="2.60.120.10">
    <property type="entry name" value="Jelly Rolls"/>
    <property type="match status" value="1"/>
</dbReference>
<dbReference type="OrthoDB" id="161242at2"/>
<protein>
    <submittedName>
        <fullName evidence="1">Cupin domain-containing protein</fullName>
    </submittedName>
</protein>
<dbReference type="EMBL" id="PGTB01000131">
    <property type="protein sequence ID" value="PJE34889.1"/>
    <property type="molecule type" value="Genomic_DNA"/>
</dbReference>
<dbReference type="SUPFAM" id="SSF51182">
    <property type="entry name" value="RmlC-like cupins"/>
    <property type="match status" value="1"/>
</dbReference>
<dbReference type="InterPro" id="IPR011051">
    <property type="entry name" value="RmlC_Cupin_sf"/>
</dbReference>
<dbReference type="AlphaFoldDB" id="A0A2M8IWH2"/>
<evidence type="ECO:0000313" key="2">
    <source>
        <dbReference type="Proteomes" id="UP000231553"/>
    </source>
</evidence>
<accession>A0A2M8IWH2</accession>